<organism evidence="1 2">
    <name type="scientific">Mesonia maritima</name>
    <dbReference type="NCBI Taxonomy" id="1793873"/>
    <lineage>
        <taxon>Bacteria</taxon>
        <taxon>Pseudomonadati</taxon>
        <taxon>Bacteroidota</taxon>
        <taxon>Flavobacteriia</taxon>
        <taxon>Flavobacteriales</taxon>
        <taxon>Flavobacteriaceae</taxon>
        <taxon>Mesonia</taxon>
    </lineage>
</organism>
<gene>
    <name evidence="1" type="ORF">GGR31_001421</name>
</gene>
<proteinExistence type="predicted"/>
<dbReference type="Proteomes" id="UP001257659">
    <property type="component" value="Unassembled WGS sequence"/>
</dbReference>
<name>A0ABU1K899_9FLAO</name>
<comment type="caution">
    <text evidence="1">The sequence shown here is derived from an EMBL/GenBank/DDBJ whole genome shotgun (WGS) entry which is preliminary data.</text>
</comment>
<dbReference type="EMBL" id="JAVDQA010000003">
    <property type="protein sequence ID" value="MDR6300778.1"/>
    <property type="molecule type" value="Genomic_DNA"/>
</dbReference>
<evidence type="ECO:0000313" key="1">
    <source>
        <dbReference type="EMBL" id="MDR6300778.1"/>
    </source>
</evidence>
<dbReference type="RefSeq" id="WP_309727677.1">
    <property type="nucleotide sequence ID" value="NZ_JAVDQA010000003.1"/>
</dbReference>
<sequence length="131" mass="15345">MLTFTSCEKNNLQKWKGNYLFFEEPVKALADYYQVMNWELKLDSLADEKIYGNLKINGQQTFVDIAVYGKIEGEKLSIKSLSSEDNLDKNETLFQFSYVKDSVLKTTWQKFQPKLKRSSQENCLRCFSKVN</sequence>
<dbReference type="InterPro" id="IPR046033">
    <property type="entry name" value="DUF5991"/>
</dbReference>
<keyword evidence="2" id="KW-1185">Reference proteome</keyword>
<evidence type="ECO:0000313" key="2">
    <source>
        <dbReference type="Proteomes" id="UP001257659"/>
    </source>
</evidence>
<evidence type="ECO:0008006" key="3">
    <source>
        <dbReference type="Google" id="ProtNLM"/>
    </source>
</evidence>
<protein>
    <recommendedName>
        <fullName evidence="3">Lipoprotein</fullName>
    </recommendedName>
</protein>
<dbReference type="Pfam" id="PF19453">
    <property type="entry name" value="DUF5991"/>
    <property type="match status" value="1"/>
</dbReference>
<accession>A0ABU1K899</accession>
<reference evidence="1 2" key="1">
    <citation type="submission" date="2023-07" db="EMBL/GenBank/DDBJ databases">
        <title>Genomic Encyclopedia of Type Strains, Phase IV (KMG-IV): sequencing the most valuable type-strain genomes for metagenomic binning, comparative biology and taxonomic classification.</title>
        <authorList>
            <person name="Goeker M."/>
        </authorList>
    </citation>
    <scope>NUCLEOTIDE SEQUENCE [LARGE SCALE GENOMIC DNA]</scope>
    <source>
        <strain evidence="1 2">DSM 102814</strain>
    </source>
</reference>